<protein>
    <submittedName>
        <fullName evidence="1">Uncharacterized protein</fullName>
    </submittedName>
</protein>
<evidence type="ECO:0000313" key="2">
    <source>
        <dbReference type="Proteomes" id="UP000289555"/>
    </source>
</evidence>
<proteinExistence type="predicted"/>
<organism evidence="1 2">
    <name type="scientific">Vreelandella olivaria</name>
    <dbReference type="NCBI Taxonomy" id="390919"/>
    <lineage>
        <taxon>Bacteria</taxon>
        <taxon>Pseudomonadati</taxon>
        <taxon>Pseudomonadota</taxon>
        <taxon>Gammaproteobacteria</taxon>
        <taxon>Oceanospirillales</taxon>
        <taxon>Halomonadaceae</taxon>
        <taxon>Vreelandella</taxon>
    </lineage>
</organism>
<gene>
    <name evidence="1" type="ORF">HORIV_46710</name>
</gene>
<accession>A0ABN5X581</accession>
<sequence length="217" mass="24806">MRAIGPTGKKFTGLLDKAMENYKHDDRAGFVYAVTYDGMPYIEETVKKIEGNGNRLLFNYYSDYGSGDCFKPEYEQRLLDLLLELKEKYPETIASHPYYIEALILGRTSWGEFGYYGCPSVSEDYTGNAQRLEEGGPALPKFNAYAADMKTVMQCCTSGDCDKCRDSQAVSSWLLVNAKKIMQEPDGLRIWTEIAESYFSQFVWSSYHPRNKSYVQH</sequence>
<dbReference type="Proteomes" id="UP000289555">
    <property type="component" value="Chromosome"/>
</dbReference>
<name>A0ABN5X581_9GAMM</name>
<keyword evidence="2" id="KW-1185">Reference proteome</keyword>
<evidence type="ECO:0000313" key="1">
    <source>
        <dbReference type="EMBL" id="BBI52250.1"/>
    </source>
</evidence>
<reference evidence="2" key="1">
    <citation type="journal article" date="2019" name="Microbiol. Resour. Announc.">
        <title>Complete Genome Sequence of Halomonas olivaria, a Moderately Halophilic Bacterium Isolated from Olive Processing Effluents, Obtained by Nanopore Sequencing.</title>
        <authorList>
            <person name="Nagata S."/>
            <person name="Ii K.M."/>
            <person name="Tsukimi T."/>
            <person name="Miura M.C."/>
            <person name="Galipon J."/>
            <person name="Arakawa K."/>
        </authorList>
    </citation>
    <scope>NUCLEOTIDE SEQUENCE [LARGE SCALE GENOMIC DNA]</scope>
    <source>
        <strain evidence="2">TYRC17</strain>
    </source>
</reference>
<dbReference type="EMBL" id="AP019416">
    <property type="protein sequence ID" value="BBI52250.1"/>
    <property type="molecule type" value="Genomic_DNA"/>
</dbReference>